<accession>A0A507EGK9</accession>
<dbReference type="InterPro" id="IPR027417">
    <property type="entry name" value="P-loop_NTPase"/>
</dbReference>
<organism evidence="14 15">
    <name type="scientific">Powellomyces hirtus</name>
    <dbReference type="NCBI Taxonomy" id="109895"/>
    <lineage>
        <taxon>Eukaryota</taxon>
        <taxon>Fungi</taxon>
        <taxon>Fungi incertae sedis</taxon>
        <taxon>Chytridiomycota</taxon>
        <taxon>Chytridiomycota incertae sedis</taxon>
        <taxon>Chytridiomycetes</taxon>
        <taxon>Spizellomycetales</taxon>
        <taxon>Powellomycetaceae</taxon>
        <taxon>Powellomyces</taxon>
    </lineage>
</organism>
<dbReference type="SMART" id="SM00490">
    <property type="entry name" value="HELICc"/>
    <property type="match status" value="1"/>
</dbReference>
<evidence type="ECO:0000256" key="10">
    <source>
        <dbReference type="SAM" id="MobiDB-lite"/>
    </source>
</evidence>
<keyword evidence="2" id="KW-0547">Nucleotide-binding</keyword>
<dbReference type="GO" id="GO:0003724">
    <property type="term" value="F:RNA helicase activity"/>
    <property type="evidence" value="ECO:0007669"/>
    <property type="project" value="UniProtKB-EC"/>
</dbReference>
<feature type="short sequence motif" description="Q motif" evidence="9">
    <location>
        <begin position="18"/>
        <end position="46"/>
    </location>
</feature>
<dbReference type="Gene3D" id="3.40.50.300">
    <property type="entry name" value="P-loop containing nucleotide triphosphate hydrolases"/>
    <property type="match status" value="2"/>
</dbReference>
<evidence type="ECO:0000313" key="14">
    <source>
        <dbReference type="EMBL" id="TPX62525.1"/>
    </source>
</evidence>
<keyword evidence="15" id="KW-1185">Reference proteome</keyword>
<comment type="caution">
    <text evidence="14">The sequence shown here is derived from an EMBL/GenBank/DDBJ whole genome shotgun (WGS) entry which is preliminary data.</text>
</comment>
<evidence type="ECO:0000256" key="1">
    <source>
        <dbReference type="ARBA" id="ARBA00012552"/>
    </source>
</evidence>
<comment type="catalytic activity">
    <reaction evidence="8">
        <text>ATP + H2O = ADP + phosphate + H(+)</text>
        <dbReference type="Rhea" id="RHEA:13065"/>
        <dbReference type="ChEBI" id="CHEBI:15377"/>
        <dbReference type="ChEBI" id="CHEBI:15378"/>
        <dbReference type="ChEBI" id="CHEBI:30616"/>
        <dbReference type="ChEBI" id="CHEBI:43474"/>
        <dbReference type="ChEBI" id="CHEBI:456216"/>
        <dbReference type="EC" id="3.6.4.13"/>
    </reaction>
</comment>
<feature type="region of interest" description="Disordered" evidence="10">
    <location>
        <begin position="332"/>
        <end position="401"/>
    </location>
</feature>
<evidence type="ECO:0000259" key="13">
    <source>
        <dbReference type="PROSITE" id="PS51195"/>
    </source>
</evidence>
<dbReference type="PANTHER" id="PTHR47959">
    <property type="entry name" value="ATP-DEPENDENT RNA HELICASE RHLE-RELATED"/>
    <property type="match status" value="1"/>
</dbReference>
<name>A0A507EGK9_9FUNG</name>
<evidence type="ECO:0000256" key="2">
    <source>
        <dbReference type="ARBA" id="ARBA00022741"/>
    </source>
</evidence>
<dbReference type="GO" id="GO:0016787">
    <property type="term" value="F:hydrolase activity"/>
    <property type="evidence" value="ECO:0007669"/>
    <property type="project" value="UniProtKB-KW"/>
</dbReference>
<dbReference type="STRING" id="109895.A0A507EGK9"/>
<dbReference type="CDD" id="cd18787">
    <property type="entry name" value="SF2_C_DEAD"/>
    <property type="match status" value="1"/>
</dbReference>
<evidence type="ECO:0000256" key="8">
    <source>
        <dbReference type="ARBA" id="ARBA00047984"/>
    </source>
</evidence>
<keyword evidence="5" id="KW-0067">ATP-binding</keyword>
<dbReference type="InterPro" id="IPR014001">
    <property type="entry name" value="Helicase_ATP-bd"/>
</dbReference>
<proteinExistence type="inferred from homology"/>
<keyword evidence="3" id="KW-0378">Hydrolase</keyword>
<dbReference type="PANTHER" id="PTHR47959:SF21">
    <property type="entry name" value="DEAD-BOX HELICASE 56"/>
    <property type="match status" value="1"/>
</dbReference>
<dbReference type="GO" id="GO:0005524">
    <property type="term" value="F:ATP binding"/>
    <property type="evidence" value="ECO:0007669"/>
    <property type="project" value="UniProtKB-KW"/>
</dbReference>
<dbReference type="AlphaFoldDB" id="A0A507EGK9"/>
<evidence type="ECO:0000256" key="6">
    <source>
        <dbReference type="ARBA" id="ARBA00022884"/>
    </source>
</evidence>
<dbReference type="PROSITE" id="PS51192">
    <property type="entry name" value="HELICASE_ATP_BIND_1"/>
    <property type="match status" value="1"/>
</dbReference>
<evidence type="ECO:0000256" key="4">
    <source>
        <dbReference type="ARBA" id="ARBA00022806"/>
    </source>
</evidence>
<dbReference type="GO" id="GO:0005829">
    <property type="term" value="C:cytosol"/>
    <property type="evidence" value="ECO:0007669"/>
    <property type="project" value="TreeGrafter"/>
</dbReference>
<dbReference type="EMBL" id="QEAQ01000002">
    <property type="protein sequence ID" value="TPX62525.1"/>
    <property type="molecule type" value="Genomic_DNA"/>
</dbReference>
<dbReference type="EC" id="3.6.4.13" evidence="1"/>
<evidence type="ECO:0000259" key="12">
    <source>
        <dbReference type="PROSITE" id="PS51194"/>
    </source>
</evidence>
<evidence type="ECO:0000313" key="15">
    <source>
        <dbReference type="Proteomes" id="UP000318582"/>
    </source>
</evidence>
<reference evidence="14 15" key="1">
    <citation type="journal article" date="2019" name="Sci. Rep.">
        <title>Comparative genomics of chytrid fungi reveal insights into the obligate biotrophic and pathogenic lifestyle of Synchytrium endobioticum.</title>
        <authorList>
            <person name="van de Vossenberg B.T.L.H."/>
            <person name="Warris S."/>
            <person name="Nguyen H.D.T."/>
            <person name="van Gent-Pelzer M.P.E."/>
            <person name="Joly D.L."/>
            <person name="van de Geest H.C."/>
            <person name="Bonants P.J.M."/>
            <person name="Smith D.S."/>
            <person name="Levesque C.A."/>
            <person name="van der Lee T.A.J."/>
        </authorList>
    </citation>
    <scope>NUCLEOTIDE SEQUENCE [LARGE SCALE GENOMIC DNA]</scope>
    <source>
        <strain evidence="14 15">CBS 809.83</strain>
    </source>
</reference>
<feature type="domain" description="DEAD-box RNA helicase Q" evidence="13">
    <location>
        <begin position="18"/>
        <end position="46"/>
    </location>
</feature>
<feature type="domain" description="Helicase C-terminal" evidence="12">
    <location>
        <begin position="255"/>
        <end position="488"/>
    </location>
</feature>
<keyword evidence="6" id="KW-0694">RNA-binding</keyword>
<sequence length="553" mass="60842">MAAQQSQVPTDLLDTDSAGFASLDLNARLLRAIAKLGFNHPTLVQSSAIPLALQGKDILARARTGSGKTGAYCMPVVQKILLAKEAGRSAPAVRALILVPTKELAEQVLKHVKDLTLYAKEVVAINLGSSDQSTANQRAILAEKPDIIIATPSKILAQLEAGNVVLKESLESLVIDEADLILSYGYDEDVRKVLSHLPKIYQSSLMSATMSDDVDALKQLVLRNPAILKLSEAPASAESELTQFSINCPDSDKFLLTYFMLKLKIHPFGTGKCIIFVNDIDKCYKLKLFLEQFGIKCCTLNSGLPLKSRYHIVQEFNRGVYDYVIATDEAGVFGGEKDSDDEGEGEGEGEDAGDAATEDTKDVADGTADISSKKRSAPTDAKSTNRKRRKQQPTDSEYGVARGIDFHNVQSVINFDLPPTSRSYMHRVGRTARGVGNKGWALSFVAPSDAPEIVTRKKGKKKPQPTVVRPISDEKIFARIEKKQADMGRTISPYTFDMKQVEGFRYRSEDALRAVTRTAVKEARMKELKIEILNSEKLKVRCYRERILLVTAQ</sequence>
<feature type="compositionally biased region" description="Acidic residues" evidence="10">
    <location>
        <begin position="338"/>
        <end position="357"/>
    </location>
</feature>
<evidence type="ECO:0000256" key="7">
    <source>
        <dbReference type="ARBA" id="ARBA00038041"/>
    </source>
</evidence>
<dbReference type="InterPro" id="IPR050079">
    <property type="entry name" value="DEAD_box_RNA_helicase"/>
</dbReference>
<dbReference type="InterPro" id="IPR001650">
    <property type="entry name" value="Helicase_C-like"/>
</dbReference>
<gene>
    <name evidence="14" type="ORF">PhCBS80983_g00255</name>
</gene>
<dbReference type="CDD" id="cd17961">
    <property type="entry name" value="DEADc_DDX56"/>
    <property type="match status" value="1"/>
</dbReference>
<evidence type="ECO:0000256" key="3">
    <source>
        <dbReference type="ARBA" id="ARBA00022801"/>
    </source>
</evidence>
<dbReference type="Proteomes" id="UP000318582">
    <property type="component" value="Unassembled WGS sequence"/>
</dbReference>
<dbReference type="SMART" id="SM00487">
    <property type="entry name" value="DEXDc"/>
    <property type="match status" value="1"/>
</dbReference>
<protein>
    <recommendedName>
        <fullName evidence="1">RNA helicase</fullName>
        <ecNumber evidence="1">3.6.4.13</ecNumber>
    </recommendedName>
</protein>
<dbReference type="Pfam" id="PF00270">
    <property type="entry name" value="DEAD"/>
    <property type="match status" value="1"/>
</dbReference>
<comment type="similarity">
    <text evidence="7">Belongs to the DEAD box helicase family. DDX56/DBP9 subfamily.</text>
</comment>
<evidence type="ECO:0000256" key="9">
    <source>
        <dbReference type="PROSITE-ProRule" id="PRU00552"/>
    </source>
</evidence>
<dbReference type="PROSITE" id="PS51195">
    <property type="entry name" value="Q_MOTIF"/>
    <property type="match status" value="1"/>
</dbReference>
<dbReference type="Pfam" id="PF00271">
    <property type="entry name" value="Helicase_C"/>
    <property type="match status" value="2"/>
</dbReference>
<evidence type="ECO:0000256" key="5">
    <source>
        <dbReference type="ARBA" id="ARBA00022840"/>
    </source>
</evidence>
<dbReference type="SUPFAM" id="SSF52540">
    <property type="entry name" value="P-loop containing nucleoside triphosphate hydrolases"/>
    <property type="match status" value="2"/>
</dbReference>
<evidence type="ECO:0000259" key="11">
    <source>
        <dbReference type="PROSITE" id="PS51192"/>
    </source>
</evidence>
<feature type="domain" description="Helicase ATP-binding" evidence="11">
    <location>
        <begin position="49"/>
        <end position="228"/>
    </location>
</feature>
<dbReference type="GO" id="GO:0003723">
    <property type="term" value="F:RNA binding"/>
    <property type="evidence" value="ECO:0007669"/>
    <property type="project" value="UniProtKB-KW"/>
</dbReference>
<dbReference type="InterPro" id="IPR014014">
    <property type="entry name" value="RNA_helicase_DEAD_Q_motif"/>
</dbReference>
<dbReference type="InterPro" id="IPR011545">
    <property type="entry name" value="DEAD/DEAH_box_helicase_dom"/>
</dbReference>
<keyword evidence="4" id="KW-0347">Helicase</keyword>
<dbReference type="PROSITE" id="PS51194">
    <property type="entry name" value="HELICASE_CTER"/>
    <property type="match status" value="1"/>
</dbReference>